<keyword evidence="1" id="KW-0808">Transferase</keyword>
<name>A0A4S8NZL8_9HYPH</name>
<evidence type="ECO:0000313" key="1">
    <source>
        <dbReference type="EMBL" id="THV23068.1"/>
    </source>
</evidence>
<dbReference type="EMBL" id="STGV01000003">
    <property type="protein sequence ID" value="THV23068.1"/>
    <property type="molecule type" value="Genomic_DNA"/>
</dbReference>
<dbReference type="AlphaFoldDB" id="A0A4S8NZL8"/>
<dbReference type="Proteomes" id="UP000308828">
    <property type="component" value="Unassembled WGS sequence"/>
</dbReference>
<proteinExistence type="predicted"/>
<reference evidence="1 2" key="1">
    <citation type="submission" date="2019-04" db="EMBL/GenBank/DDBJ databases">
        <title>Genome sequence of strain shin9-1.</title>
        <authorList>
            <person name="Gao J."/>
            <person name="Sun J."/>
        </authorList>
    </citation>
    <scope>NUCLEOTIDE SEQUENCE [LARGE SCALE GENOMIC DNA]</scope>
    <source>
        <strain evidence="2">shin9-1</strain>
    </source>
</reference>
<organism evidence="1 2">
    <name type="scientific">Peteryoungia ipomoeae</name>
    <dbReference type="NCBI Taxonomy" id="1210932"/>
    <lineage>
        <taxon>Bacteria</taxon>
        <taxon>Pseudomonadati</taxon>
        <taxon>Pseudomonadota</taxon>
        <taxon>Alphaproteobacteria</taxon>
        <taxon>Hyphomicrobiales</taxon>
        <taxon>Rhizobiaceae</taxon>
        <taxon>Peteryoungia</taxon>
    </lineage>
</organism>
<sequence length="585" mass="66365">MEGTEVSSAMGNGRVDRTRRVMWILNHTAARKFELPMLNKLGYEVFAPKIYPNDPNFRSASVDASWDSTLSIPADDLKVLNETDWYSGGNRQAWEVANRYFGILFCILFDPKGVEKTCRNFNGQILWRTYGLAGQSNSYSKVLQSFPQYRRARGAFRRLGSRFWFAEGYSNLHEIEDDWIRRQTVYLPLGMAGASSPVDQPWVGGDKRVLFVCPDVGFNQAYIDIYAEFKKNFKDIPYAVGGAQSIKVRDPKVLGYLPLSQHQENMRHMQCMFYHSREPRHIHYHPFEAIKIGMPLIFMGGGMLDRMGGRELPGRANTWSEAKAKVKRLLAGDTKFADEIRAAQTVLLDCMMAEKAEPYWLDGLARIQRAEAVRKTSQKPDRYQIAVLSARKNLRKAEEVAKDLVNGGGELGLKVDVVLGVEVASEKVSGRYTAMQDAEMERIDLPLRTFSWKNISQSAAERALIYADVGREVESNVFIAPDDQINYFQDCHLWIVVGDRTETPILPLKPIVWVVHEYTEEYTKRPKSLGNRIARLGLLPDAEAVIVKTAETKSHLAKMEAIDIKNMFVVDGREGSILDVVLECL</sequence>
<dbReference type="GO" id="GO:0016740">
    <property type="term" value="F:transferase activity"/>
    <property type="evidence" value="ECO:0007669"/>
    <property type="project" value="UniProtKB-KW"/>
</dbReference>
<comment type="caution">
    <text evidence="1">The sequence shown here is derived from an EMBL/GenBank/DDBJ whole genome shotgun (WGS) entry which is preliminary data.</text>
</comment>
<gene>
    <name evidence="1" type="ORF">FAA97_10650</name>
</gene>
<dbReference type="OrthoDB" id="8479354at2"/>
<protein>
    <submittedName>
        <fullName evidence="1">Glycosytransferase</fullName>
    </submittedName>
</protein>
<evidence type="ECO:0000313" key="2">
    <source>
        <dbReference type="Proteomes" id="UP000308828"/>
    </source>
</evidence>
<dbReference type="RefSeq" id="WP_136598511.1">
    <property type="nucleotide sequence ID" value="NZ_STGV01000003.1"/>
</dbReference>
<accession>A0A4S8NZL8</accession>
<keyword evidence="2" id="KW-1185">Reference proteome</keyword>